<dbReference type="AlphaFoldDB" id="A0A0L0C4C3"/>
<proteinExistence type="predicted"/>
<gene>
    <name evidence="2" type="ORF">FF38_12644</name>
</gene>
<evidence type="ECO:0000256" key="1">
    <source>
        <dbReference type="SAM" id="SignalP"/>
    </source>
</evidence>
<sequence length="153" mass="18645">MYVYIGMVFIRFIWKKTIVFLFLKLNSTESTPKSRQTINYINIFYKYKNVYYYLYFHYELPVFNKYDFRWHIILIDFERMLKRHHNDGNGAGYIARTADFHIHILIDSYPSVFTEDTRTNTTVHFEKICKDSGSIFDRLVWLVVCLHYTLAEY</sequence>
<dbReference type="EMBL" id="JRES01000933">
    <property type="protein sequence ID" value="KNC27145.1"/>
    <property type="molecule type" value="Genomic_DNA"/>
</dbReference>
<name>A0A0L0C4C3_LUCCU</name>
<accession>A0A0L0C4C3</accession>
<organism evidence="2 3">
    <name type="scientific">Lucilia cuprina</name>
    <name type="common">Green bottle fly</name>
    <name type="synonym">Australian sheep blowfly</name>
    <dbReference type="NCBI Taxonomy" id="7375"/>
    <lineage>
        <taxon>Eukaryota</taxon>
        <taxon>Metazoa</taxon>
        <taxon>Ecdysozoa</taxon>
        <taxon>Arthropoda</taxon>
        <taxon>Hexapoda</taxon>
        <taxon>Insecta</taxon>
        <taxon>Pterygota</taxon>
        <taxon>Neoptera</taxon>
        <taxon>Endopterygota</taxon>
        <taxon>Diptera</taxon>
        <taxon>Brachycera</taxon>
        <taxon>Muscomorpha</taxon>
        <taxon>Oestroidea</taxon>
        <taxon>Calliphoridae</taxon>
        <taxon>Luciliinae</taxon>
        <taxon>Lucilia</taxon>
    </lineage>
</organism>
<keyword evidence="3" id="KW-1185">Reference proteome</keyword>
<keyword evidence="1" id="KW-0732">Signal</keyword>
<reference evidence="2 3" key="1">
    <citation type="journal article" date="2015" name="Nat. Commun.">
        <title>Lucilia cuprina genome unlocks parasitic fly biology to underpin future interventions.</title>
        <authorList>
            <person name="Anstead C.A."/>
            <person name="Korhonen P.K."/>
            <person name="Young N.D."/>
            <person name="Hall R.S."/>
            <person name="Jex A.R."/>
            <person name="Murali S.C."/>
            <person name="Hughes D.S."/>
            <person name="Lee S.F."/>
            <person name="Perry T."/>
            <person name="Stroehlein A.J."/>
            <person name="Ansell B.R."/>
            <person name="Breugelmans B."/>
            <person name="Hofmann A."/>
            <person name="Qu J."/>
            <person name="Dugan S."/>
            <person name="Lee S.L."/>
            <person name="Chao H."/>
            <person name="Dinh H."/>
            <person name="Han Y."/>
            <person name="Doddapaneni H.V."/>
            <person name="Worley K.C."/>
            <person name="Muzny D.M."/>
            <person name="Ioannidis P."/>
            <person name="Waterhouse R.M."/>
            <person name="Zdobnov E.M."/>
            <person name="James P.J."/>
            <person name="Bagnall N.H."/>
            <person name="Kotze A.C."/>
            <person name="Gibbs R.A."/>
            <person name="Richards S."/>
            <person name="Batterham P."/>
            <person name="Gasser R.B."/>
        </authorList>
    </citation>
    <scope>NUCLEOTIDE SEQUENCE [LARGE SCALE GENOMIC DNA]</scope>
    <source>
        <strain evidence="2 3">LS</strain>
        <tissue evidence="2">Full body</tissue>
    </source>
</reference>
<comment type="caution">
    <text evidence="2">The sequence shown here is derived from an EMBL/GenBank/DDBJ whole genome shotgun (WGS) entry which is preliminary data.</text>
</comment>
<feature type="signal peptide" evidence="1">
    <location>
        <begin position="1"/>
        <end position="30"/>
    </location>
</feature>
<evidence type="ECO:0000313" key="3">
    <source>
        <dbReference type="Proteomes" id="UP000037069"/>
    </source>
</evidence>
<evidence type="ECO:0000313" key="2">
    <source>
        <dbReference type="EMBL" id="KNC27145.1"/>
    </source>
</evidence>
<feature type="chain" id="PRO_5005535879" evidence="1">
    <location>
        <begin position="31"/>
        <end position="153"/>
    </location>
</feature>
<protein>
    <submittedName>
        <fullName evidence="2">Uncharacterized protein</fullName>
    </submittedName>
</protein>
<dbReference type="Proteomes" id="UP000037069">
    <property type="component" value="Unassembled WGS sequence"/>
</dbReference>